<sequence length="198" mass="23448">MRYAFDTDILLEFLEIAIHNILYYRNLYPKEAYIKIQIYGIYVYISQHPELNNYIKNTLICVKELVQENKNHLNSINLLYVNELNIPIEKFVFYFNQLEISPSKTDPCFKRPEEVLKNLCLNLSMLEICLKPLPINSSFYINIITNCITHLVIAENSKSYNFPWTIDYDFKKMESGLLLPINNFKVDCFELQLVVIEN</sequence>
<protein>
    <submittedName>
        <fullName evidence="3">Mitotic spindle assembly checkpoint protein MAD2B-like</fullName>
    </submittedName>
</protein>
<proteinExistence type="predicted"/>
<dbReference type="CTD" id="40677"/>
<dbReference type="Gene3D" id="3.30.900.10">
    <property type="entry name" value="HORMA domain"/>
    <property type="match status" value="1"/>
</dbReference>
<feature type="domain" description="HORMA" evidence="1">
    <location>
        <begin position="4"/>
        <end position="195"/>
    </location>
</feature>
<dbReference type="Proteomes" id="UP000695007">
    <property type="component" value="Unplaced"/>
</dbReference>
<evidence type="ECO:0000259" key="1">
    <source>
        <dbReference type="PROSITE" id="PS50815"/>
    </source>
</evidence>
<dbReference type="Pfam" id="PF02301">
    <property type="entry name" value="HORMA"/>
    <property type="match status" value="1"/>
</dbReference>
<accession>A0AAJ6YSE3</accession>
<dbReference type="PANTHER" id="PTHR11842">
    <property type="entry name" value="MITOTIC SPINDLE ASSEMBLY CHECKPOINT PROTEIN MAD2"/>
    <property type="match status" value="1"/>
</dbReference>
<dbReference type="PROSITE" id="PS50815">
    <property type="entry name" value="HORMA"/>
    <property type="match status" value="1"/>
</dbReference>
<keyword evidence="2" id="KW-1185">Reference proteome</keyword>
<name>A0AAJ6YSE3_9HYME</name>
<organism evidence="2 3">
    <name type="scientific">Ceratosolen solmsi marchali</name>
    <dbReference type="NCBI Taxonomy" id="326594"/>
    <lineage>
        <taxon>Eukaryota</taxon>
        <taxon>Metazoa</taxon>
        <taxon>Ecdysozoa</taxon>
        <taxon>Arthropoda</taxon>
        <taxon>Hexapoda</taxon>
        <taxon>Insecta</taxon>
        <taxon>Pterygota</taxon>
        <taxon>Neoptera</taxon>
        <taxon>Endopterygota</taxon>
        <taxon>Hymenoptera</taxon>
        <taxon>Apocrita</taxon>
        <taxon>Proctotrupomorpha</taxon>
        <taxon>Chalcidoidea</taxon>
        <taxon>Agaonidae</taxon>
        <taxon>Agaoninae</taxon>
        <taxon>Ceratosolen</taxon>
    </lineage>
</organism>
<dbReference type="GeneID" id="105366533"/>
<dbReference type="SUPFAM" id="SSF56019">
    <property type="entry name" value="The spindle assembly checkpoint protein mad2"/>
    <property type="match status" value="1"/>
</dbReference>
<dbReference type="InterPro" id="IPR003511">
    <property type="entry name" value="HORMA_dom"/>
</dbReference>
<dbReference type="RefSeq" id="XP_011503316.1">
    <property type="nucleotide sequence ID" value="XM_011505014.1"/>
</dbReference>
<evidence type="ECO:0000313" key="2">
    <source>
        <dbReference type="Proteomes" id="UP000695007"/>
    </source>
</evidence>
<dbReference type="InterPro" id="IPR036570">
    <property type="entry name" value="HORMA_dom_sf"/>
</dbReference>
<dbReference type="InterPro" id="IPR045091">
    <property type="entry name" value="Mad2-like"/>
</dbReference>
<reference evidence="3" key="1">
    <citation type="submission" date="2025-08" db="UniProtKB">
        <authorList>
            <consortium name="RefSeq"/>
        </authorList>
    </citation>
    <scope>IDENTIFICATION</scope>
</reference>
<gene>
    <name evidence="3" type="primary">LOC105366533</name>
</gene>
<dbReference type="GO" id="GO:0016035">
    <property type="term" value="C:zeta DNA polymerase complex"/>
    <property type="evidence" value="ECO:0007669"/>
    <property type="project" value="TreeGrafter"/>
</dbReference>
<dbReference type="PANTHER" id="PTHR11842:SF10">
    <property type="entry name" value="MITOTIC SPINDLE ASSEMBLY CHECKPOINT PROTEIN MAD2B"/>
    <property type="match status" value="1"/>
</dbReference>
<dbReference type="KEGG" id="csol:105366533"/>
<evidence type="ECO:0000313" key="3">
    <source>
        <dbReference type="RefSeq" id="XP_011503316.1"/>
    </source>
</evidence>
<dbReference type="AlphaFoldDB" id="A0AAJ6YSE3"/>